<gene>
    <name evidence="3" type="ORF">NNL38_24120</name>
</gene>
<dbReference type="Gene3D" id="3.30.70.2880">
    <property type="match status" value="1"/>
</dbReference>
<dbReference type="InterPro" id="IPR031583">
    <property type="entry name" value="PelD_GGDEF"/>
</dbReference>
<organism evidence="3 4">
    <name type="scientific">Photobacterium atrarenae</name>
    <dbReference type="NCBI Taxonomy" id="865757"/>
    <lineage>
        <taxon>Bacteria</taxon>
        <taxon>Pseudomonadati</taxon>
        <taxon>Pseudomonadota</taxon>
        <taxon>Gammaproteobacteria</taxon>
        <taxon>Vibrionales</taxon>
        <taxon>Vibrionaceae</taxon>
        <taxon>Photobacterium</taxon>
    </lineage>
</organism>
<keyword evidence="1" id="KW-0472">Membrane</keyword>
<evidence type="ECO:0000259" key="2">
    <source>
        <dbReference type="Pfam" id="PF16963"/>
    </source>
</evidence>
<evidence type="ECO:0000313" key="3">
    <source>
        <dbReference type="EMBL" id="UTV30079.1"/>
    </source>
</evidence>
<evidence type="ECO:0000313" key="4">
    <source>
        <dbReference type="Proteomes" id="UP001057998"/>
    </source>
</evidence>
<feature type="transmembrane region" description="Helical" evidence="1">
    <location>
        <begin position="16"/>
        <end position="34"/>
    </location>
</feature>
<dbReference type="Gene3D" id="3.30.450.40">
    <property type="match status" value="1"/>
</dbReference>
<dbReference type="InterPro" id="IPR038367">
    <property type="entry name" value="PelD_GGDEF_sf"/>
</dbReference>
<dbReference type="Proteomes" id="UP001057998">
    <property type="component" value="Chromosome 2"/>
</dbReference>
<accession>A0ABY5GL89</accession>
<proteinExistence type="predicted"/>
<protein>
    <submittedName>
        <fullName evidence="3">PelD GGDEF domain-containing protein</fullName>
    </submittedName>
</protein>
<keyword evidence="1" id="KW-0812">Transmembrane</keyword>
<keyword evidence="1" id="KW-1133">Transmembrane helix</keyword>
<dbReference type="EMBL" id="CP101509">
    <property type="protein sequence ID" value="UTV30079.1"/>
    <property type="molecule type" value="Genomic_DNA"/>
</dbReference>
<keyword evidence="4" id="KW-1185">Reference proteome</keyword>
<name>A0ABY5GL89_9GAMM</name>
<dbReference type="InterPro" id="IPR029016">
    <property type="entry name" value="GAF-like_dom_sf"/>
</dbReference>
<dbReference type="RefSeq" id="WP_255391422.1">
    <property type="nucleotide sequence ID" value="NZ_CP101509.1"/>
</dbReference>
<sequence>MNTLRNRIISGFKQDGAAWLETFIVSGIATYLWLHSEALTALSQEQHFFWPLFGPLLVALRYGFAKGFTCALLITAGLASVMNANGTLSMYPLAMVVGMALVTMIAGEFHDHWHAKTQKYILDHQYMKQKLDSFTHNYHLLKVSHDQLEQRTAGQTVSLRASISNLHKIATSHNSNRLAHIGHPLLNLLAEIGGLEVAGLYAVKRGKVDPVPQATIGDHHQLVETDPMLQDMVKQRTLLSVAKLASHRESRYQLCIPLLDTQKTLQAIVIAESAKFFLQTPANNALLALVANHAANLISNSIVTPLIQPQQSDLFLSYLSQAEHNHRQHSVDSHLVVYTAASPSQKMRLEAITNHRRGADIYWLCQSPQGKPALLVLLPLSSKANAQQYIQRVEQLFGLNTGTTSDFGIQGPLSVANELPQIKSLIYEYGRFDENLAIHSSSHS</sequence>
<feature type="transmembrane region" description="Helical" evidence="1">
    <location>
        <begin position="88"/>
        <end position="107"/>
    </location>
</feature>
<evidence type="ECO:0000256" key="1">
    <source>
        <dbReference type="SAM" id="Phobius"/>
    </source>
</evidence>
<feature type="domain" description="PelD GGDEF" evidence="2">
    <location>
        <begin position="315"/>
        <end position="402"/>
    </location>
</feature>
<feature type="transmembrane region" description="Helical" evidence="1">
    <location>
        <begin position="54"/>
        <end position="76"/>
    </location>
</feature>
<reference evidence="3" key="1">
    <citation type="submission" date="2022-07" db="EMBL/GenBank/DDBJ databases">
        <title>Genome sequencing of Photobacterium atrarenae GJH2-4.</title>
        <authorList>
            <person name="Park S.-J."/>
        </authorList>
    </citation>
    <scope>NUCLEOTIDE SEQUENCE</scope>
    <source>
        <strain evidence="3">GJH2-4</strain>
    </source>
</reference>
<dbReference type="Pfam" id="PF16963">
    <property type="entry name" value="PelD_GGDEF"/>
    <property type="match status" value="1"/>
</dbReference>